<keyword evidence="9" id="KW-0812">Transmembrane</keyword>
<dbReference type="Gene3D" id="1.25.40.10">
    <property type="entry name" value="Tetratricopeptide repeat domain"/>
    <property type="match status" value="2"/>
</dbReference>
<dbReference type="PANTHER" id="PTHR41523:SF8">
    <property type="entry name" value="ETHYLENE RESPONSE SENSOR PROTEIN"/>
    <property type="match status" value="1"/>
</dbReference>
<keyword evidence="5" id="KW-0547">Nucleotide-binding</keyword>
<feature type="chain" id="PRO_5046243545" description="histidine kinase" evidence="10">
    <location>
        <begin position="26"/>
        <end position="636"/>
    </location>
</feature>
<dbReference type="Proteomes" id="UP001597116">
    <property type="component" value="Unassembled WGS sequence"/>
</dbReference>
<dbReference type="EC" id="2.7.13.3" evidence="2"/>
<evidence type="ECO:0000313" key="13">
    <source>
        <dbReference type="Proteomes" id="UP001597116"/>
    </source>
</evidence>
<dbReference type="EMBL" id="JBHTLP010000008">
    <property type="protein sequence ID" value="MFD1142392.1"/>
    <property type="molecule type" value="Genomic_DNA"/>
</dbReference>
<dbReference type="PROSITE" id="PS50005">
    <property type="entry name" value="TPR"/>
    <property type="match status" value="2"/>
</dbReference>
<keyword evidence="9" id="KW-0472">Membrane</keyword>
<proteinExistence type="predicted"/>
<evidence type="ECO:0000256" key="6">
    <source>
        <dbReference type="ARBA" id="ARBA00022777"/>
    </source>
</evidence>
<comment type="caution">
    <text evidence="12">The sequence shown here is derived from an EMBL/GenBank/DDBJ whole genome shotgun (WGS) entry which is preliminary data.</text>
</comment>
<dbReference type="Pfam" id="PF07568">
    <property type="entry name" value="HisKA_2"/>
    <property type="match status" value="1"/>
</dbReference>
<dbReference type="InterPro" id="IPR011495">
    <property type="entry name" value="Sig_transdc_His_kin_sub2_dim/P"/>
</dbReference>
<keyword evidence="7" id="KW-0067">ATP-binding</keyword>
<dbReference type="Gene3D" id="3.30.450.20">
    <property type="entry name" value="PAS domain"/>
    <property type="match status" value="1"/>
</dbReference>
<evidence type="ECO:0000256" key="4">
    <source>
        <dbReference type="ARBA" id="ARBA00022679"/>
    </source>
</evidence>
<dbReference type="Pfam" id="PF13181">
    <property type="entry name" value="TPR_8"/>
    <property type="match status" value="2"/>
</dbReference>
<organism evidence="12 13">
    <name type="scientific">Larkinella insperata</name>
    <dbReference type="NCBI Taxonomy" id="332158"/>
    <lineage>
        <taxon>Bacteria</taxon>
        <taxon>Pseudomonadati</taxon>
        <taxon>Bacteroidota</taxon>
        <taxon>Cytophagia</taxon>
        <taxon>Cytophagales</taxon>
        <taxon>Spirosomataceae</taxon>
        <taxon>Larkinella</taxon>
    </lineage>
</organism>
<feature type="repeat" description="TPR" evidence="8">
    <location>
        <begin position="111"/>
        <end position="144"/>
    </location>
</feature>
<dbReference type="SMART" id="SM00387">
    <property type="entry name" value="HATPase_c"/>
    <property type="match status" value="1"/>
</dbReference>
<dbReference type="InterPro" id="IPR019734">
    <property type="entry name" value="TPR_rpt"/>
</dbReference>
<dbReference type="Pfam" id="PF02518">
    <property type="entry name" value="HATPase_c"/>
    <property type="match status" value="1"/>
</dbReference>
<name>A0ABW3Q8N5_9BACT</name>
<reference evidence="13" key="1">
    <citation type="journal article" date="2019" name="Int. J. Syst. Evol. Microbiol.">
        <title>The Global Catalogue of Microorganisms (GCM) 10K type strain sequencing project: providing services to taxonomists for standard genome sequencing and annotation.</title>
        <authorList>
            <consortium name="The Broad Institute Genomics Platform"/>
            <consortium name="The Broad Institute Genome Sequencing Center for Infectious Disease"/>
            <person name="Wu L."/>
            <person name="Ma J."/>
        </authorList>
    </citation>
    <scope>NUCLEOTIDE SEQUENCE [LARGE SCALE GENOMIC DNA]</scope>
    <source>
        <strain evidence="13">CCUG 55608</strain>
    </source>
</reference>
<keyword evidence="8" id="KW-0802">TPR repeat</keyword>
<evidence type="ECO:0000256" key="1">
    <source>
        <dbReference type="ARBA" id="ARBA00000085"/>
    </source>
</evidence>
<dbReference type="RefSeq" id="WP_265992884.1">
    <property type="nucleotide sequence ID" value="NZ_CP110973.1"/>
</dbReference>
<keyword evidence="9" id="KW-1133">Transmembrane helix</keyword>
<protein>
    <recommendedName>
        <fullName evidence="2">histidine kinase</fullName>
        <ecNumber evidence="2">2.7.13.3</ecNumber>
    </recommendedName>
</protein>
<evidence type="ECO:0000256" key="7">
    <source>
        <dbReference type="ARBA" id="ARBA00022840"/>
    </source>
</evidence>
<keyword evidence="10" id="KW-0732">Signal</keyword>
<comment type="catalytic activity">
    <reaction evidence="1">
        <text>ATP + protein L-histidine = ADP + protein N-phospho-L-histidine.</text>
        <dbReference type="EC" id="2.7.13.3"/>
    </reaction>
</comment>
<keyword evidence="3" id="KW-0597">Phosphoprotein</keyword>
<evidence type="ECO:0000259" key="11">
    <source>
        <dbReference type="SMART" id="SM00387"/>
    </source>
</evidence>
<evidence type="ECO:0000313" key="12">
    <source>
        <dbReference type="EMBL" id="MFD1142392.1"/>
    </source>
</evidence>
<accession>A0ABW3Q8N5</accession>
<dbReference type="InterPro" id="IPR011990">
    <property type="entry name" value="TPR-like_helical_dom_sf"/>
</dbReference>
<evidence type="ECO:0000256" key="5">
    <source>
        <dbReference type="ARBA" id="ARBA00022741"/>
    </source>
</evidence>
<feature type="repeat" description="TPR" evidence="8">
    <location>
        <begin position="71"/>
        <end position="104"/>
    </location>
</feature>
<feature type="transmembrane region" description="Helical" evidence="9">
    <location>
        <begin position="388"/>
        <end position="409"/>
    </location>
</feature>
<dbReference type="Pfam" id="PF13424">
    <property type="entry name" value="TPR_12"/>
    <property type="match status" value="2"/>
</dbReference>
<evidence type="ECO:0000256" key="2">
    <source>
        <dbReference type="ARBA" id="ARBA00012438"/>
    </source>
</evidence>
<keyword evidence="13" id="KW-1185">Reference proteome</keyword>
<evidence type="ECO:0000256" key="10">
    <source>
        <dbReference type="SAM" id="SignalP"/>
    </source>
</evidence>
<feature type="domain" description="Histidine kinase/HSP90-like ATPase" evidence="11">
    <location>
        <begin position="536"/>
        <end position="634"/>
    </location>
</feature>
<evidence type="ECO:0000256" key="9">
    <source>
        <dbReference type="SAM" id="Phobius"/>
    </source>
</evidence>
<dbReference type="SUPFAM" id="SSF55874">
    <property type="entry name" value="ATPase domain of HSP90 chaperone/DNA topoisomerase II/histidine kinase"/>
    <property type="match status" value="1"/>
</dbReference>
<dbReference type="InterPro" id="IPR036890">
    <property type="entry name" value="HATPase_C_sf"/>
</dbReference>
<dbReference type="Gene3D" id="3.30.565.10">
    <property type="entry name" value="Histidine kinase-like ATPase, C-terminal domain"/>
    <property type="match status" value="1"/>
</dbReference>
<keyword evidence="6" id="KW-0418">Kinase</keyword>
<sequence length="636" mass="72517">MQYKRIVFFIVSAVCGFLVPGPPVAGQKPKNMAELERLVKQYRYHKPDSATYFAQQGMALARRQKDSTGVARMLVQLGMIDDNQGQYEQSEKKYRQALALFRKAGEKKSIATVTIRIGVVHLRNGNYDEAIRHFLQALKTSEGIGDAFGQMEANYSISWAHLDQQHYDQALRYLKIAERYDERLPFSNISLNICNHFGVIYRQTGDLKTAKHYLEKGIRLSNNKLEYQGLNITLINNLAAVYAKEGQKEKAIQLQEQALARSRAIDNYLRELQSLFGLAKTYGNDNLPKAVFYARQAVLLARAKGAHRQEMRYLKDLTGFYKAQSNYKEALTTKEREHALADSFFYKSMSEHIDALKSEYELSKSRDRIKQLNLINKQNELELGRSSLIRNVTFAGITLLLIILGLLYNQSRINQRNNREIAQKNQSLQSLVEEKEWLLKEIHHRVKNNLQIITSLLNSQSIYLKDKAALSAIRESQNRVHAMALLHQNLYQSERLSSIPMDRYIADIVDYLIDSFEYRSRLKKQLEVTTVELDVTLAVPLGLIINEAVTNSLKYAFLPDQDALIAIALHAENGNAYRLRIRDNGVGLPIDFDPRQSRSLGLTLIRGLSKQIGGTLEVTSQDGVQIELTFGQNPLA</sequence>
<evidence type="ECO:0000256" key="8">
    <source>
        <dbReference type="PROSITE-ProRule" id="PRU00339"/>
    </source>
</evidence>
<feature type="signal peptide" evidence="10">
    <location>
        <begin position="1"/>
        <end position="25"/>
    </location>
</feature>
<dbReference type="SMART" id="SM00028">
    <property type="entry name" value="TPR"/>
    <property type="match status" value="5"/>
</dbReference>
<dbReference type="SUPFAM" id="SSF48452">
    <property type="entry name" value="TPR-like"/>
    <property type="match status" value="2"/>
</dbReference>
<dbReference type="InterPro" id="IPR003594">
    <property type="entry name" value="HATPase_dom"/>
</dbReference>
<evidence type="ECO:0000256" key="3">
    <source>
        <dbReference type="ARBA" id="ARBA00022553"/>
    </source>
</evidence>
<dbReference type="PANTHER" id="PTHR41523">
    <property type="entry name" value="TWO-COMPONENT SYSTEM SENSOR PROTEIN"/>
    <property type="match status" value="1"/>
</dbReference>
<gene>
    <name evidence="12" type="ORF">ACFQ4C_14800</name>
</gene>
<keyword evidence="4" id="KW-0808">Transferase</keyword>